<feature type="transmembrane region" description="Helical" evidence="7">
    <location>
        <begin position="22"/>
        <end position="55"/>
    </location>
</feature>
<dbReference type="Pfam" id="PF02361">
    <property type="entry name" value="CbiQ"/>
    <property type="match status" value="1"/>
</dbReference>
<keyword evidence="9" id="KW-1185">Reference proteome</keyword>
<dbReference type="RefSeq" id="WP_099124964.1">
    <property type="nucleotide sequence ID" value="NZ_CAWNRH010000068.1"/>
</dbReference>
<dbReference type="AlphaFoldDB" id="A0A2D0KPT6"/>
<dbReference type="Proteomes" id="UP000222366">
    <property type="component" value="Unassembled WGS sequence"/>
</dbReference>
<accession>A0A2D0KPT6</accession>
<gene>
    <name evidence="8" type="ORF">Xsto_02014</name>
</gene>
<reference evidence="8 9" key="1">
    <citation type="journal article" date="2017" name="Nat. Microbiol.">
        <title>Natural product diversity associated with the nematode symbionts Photorhabdus and Xenorhabdus.</title>
        <authorList>
            <person name="Tobias N.J."/>
            <person name="Wolff H."/>
            <person name="Djahanschiri B."/>
            <person name="Grundmann F."/>
            <person name="Kronenwerth M."/>
            <person name="Shi Y.M."/>
            <person name="Simonyi S."/>
            <person name="Grun P."/>
            <person name="Shapiro-Ilan D."/>
            <person name="Pidot S.J."/>
            <person name="Stinear T.P."/>
            <person name="Ebersberger I."/>
            <person name="Bode H.B."/>
        </authorList>
    </citation>
    <scope>NUCLEOTIDE SEQUENCE [LARGE SCALE GENOMIC DNA]</scope>
    <source>
        <strain evidence="8 9">DSM 17904</strain>
    </source>
</reference>
<dbReference type="NCBIfam" id="NF012029">
    <property type="entry name" value="PRK15485.1"/>
    <property type="match status" value="1"/>
</dbReference>
<dbReference type="InterPro" id="IPR003339">
    <property type="entry name" value="ABC/ECF_trnsptr_transmembrane"/>
</dbReference>
<keyword evidence="3" id="KW-1003">Cell membrane</keyword>
<feature type="transmembrane region" description="Helical" evidence="7">
    <location>
        <begin position="62"/>
        <end position="86"/>
    </location>
</feature>
<evidence type="ECO:0000256" key="2">
    <source>
        <dbReference type="ARBA" id="ARBA00008564"/>
    </source>
</evidence>
<dbReference type="PANTHER" id="PTHR43723">
    <property type="entry name" value="COBALT TRANSPORT PROTEIN CBIQ"/>
    <property type="match status" value="1"/>
</dbReference>
<dbReference type="CDD" id="cd16914">
    <property type="entry name" value="EcfT"/>
    <property type="match status" value="1"/>
</dbReference>
<dbReference type="NCBIfam" id="TIGR02454">
    <property type="entry name" value="ECF_T_CbiQ"/>
    <property type="match status" value="1"/>
</dbReference>
<evidence type="ECO:0000256" key="6">
    <source>
        <dbReference type="ARBA" id="ARBA00023136"/>
    </source>
</evidence>
<keyword evidence="6 7" id="KW-0472">Membrane</keyword>
<name>A0A2D0KPT6_9GAMM</name>
<dbReference type="GO" id="GO:0043190">
    <property type="term" value="C:ATP-binding cassette (ABC) transporter complex"/>
    <property type="evidence" value="ECO:0007669"/>
    <property type="project" value="InterPro"/>
</dbReference>
<comment type="caution">
    <text evidence="8">The sequence shown here is derived from an EMBL/GenBank/DDBJ whole genome shotgun (WGS) entry which is preliminary data.</text>
</comment>
<evidence type="ECO:0000313" key="8">
    <source>
        <dbReference type="EMBL" id="PHM65436.1"/>
    </source>
</evidence>
<protein>
    <submittedName>
        <fullName evidence="8">Cobalamin biosynthesis protein CbiQ</fullName>
    </submittedName>
</protein>
<organism evidence="8 9">
    <name type="scientific">Xenorhabdus stockiae</name>
    <dbReference type="NCBI Taxonomy" id="351614"/>
    <lineage>
        <taxon>Bacteria</taxon>
        <taxon>Pseudomonadati</taxon>
        <taxon>Pseudomonadota</taxon>
        <taxon>Gammaproteobacteria</taxon>
        <taxon>Enterobacterales</taxon>
        <taxon>Morganellaceae</taxon>
        <taxon>Xenorhabdus</taxon>
    </lineage>
</organism>
<evidence type="ECO:0000256" key="7">
    <source>
        <dbReference type="SAM" id="Phobius"/>
    </source>
</evidence>
<evidence type="ECO:0000256" key="1">
    <source>
        <dbReference type="ARBA" id="ARBA00004651"/>
    </source>
</evidence>
<dbReference type="InterPro" id="IPR052770">
    <property type="entry name" value="Cobalt_transport_CbiQ"/>
</dbReference>
<sequence length="230" mass="26950">MIGIDKLSYQSRWRDKDPRAKFALYLLFMTLAMVLSPLWQAVLLVGLVMLSCYLLRISLLRYLKWLLIPCGFLVFGLIAIVLSIGMQPEKMLWGFRIGQYWLGIDTQGIQIANQTLWRSLAALSATFWFMMNMPFEQIIRLLKFCRVPHLLIEQLLLTWRFIFIFVEEAAAIHHAQSLRFGYRTLRTSYHSLAMLISMLFVRVMNRYQQMSVALELKLYQGNFHLSAGKQ</sequence>
<dbReference type="InterPro" id="IPR012809">
    <property type="entry name" value="ECF_CbiQ"/>
</dbReference>
<evidence type="ECO:0000256" key="4">
    <source>
        <dbReference type="ARBA" id="ARBA00022692"/>
    </source>
</evidence>
<dbReference type="GO" id="GO:0006824">
    <property type="term" value="P:cobalt ion transport"/>
    <property type="evidence" value="ECO:0007669"/>
    <property type="project" value="InterPro"/>
</dbReference>
<proteinExistence type="inferred from homology"/>
<evidence type="ECO:0000256" key="5">
    <source>
        <dbReference type="ARBA" id="ARBA00022989"/>
    </source>
</evidence>
<dbReference type="EMBL" id="NJAJ01000016">
    <property type="protein sequence ID" value="PHM65436.1"/>
    <property type="molecule type" value="Genomic_DNA"/>
</dbReference>
<dbReference type="PANTHER" id="PTHR43723:SF1">
    <property type="entry name" value="COBALT TRANSPORT PROTEIN CBIQ"/>
    <property type="match status" value="1"/>
</dbReference>
<comment type="similarity">
    <text evidence="2">Belongs to the CbiQ family.</text>
</comment>
<keyword evidence="5 7" id="KW-1133">Transmembrane helix</keyword>
<evidence type="ECO:0000313" key="9">
    <source>
        <dbReference type="Proteomes" id="UP000222366"/>
    </source>
</evidence>
<comment type="subcellular location">
    <subcellularLocation>
        <location evidence="1">Cell membrane</location>
        <topology evidence="1">Multi-pass membrane protein</topology>
    </subcellularLocation>
</comment>
<keyword evidence="4 7" id="KW-0812">Transmembrane</keyword>
<evidence type="ECO:0000256" key="3">
    <source>
        <dbReference type="ARBA" id="ARBA00022475"/>
    </source>
</evidence>